<dbReference type="SUPFAM" id="SSF50494">
    <property type="entry name" value="Trypsin-like serine proteases"/>
    <property type="match status" value="1"/>
</dbReference>
<dbReference type="PANTHER" id="PTHR24258:SF116">
    <property type="entry name" value="FI16631P1-RELATED"/>
    <property type="match status" value="1"/>
</dbReference>
<proteinExistence type="predicted"/>
<evidence type="ECO:0000256" key="1">
    <source>
        <dbReference type="SAM" id="SignalP"/>
    </source>
</evidence>
<dbReference type="EMBL" id="WTYS01000001">
    <property type="protein sequence ID" value="MXO56151.1"/>
    <property type="molecule type" value="Genomic_DNA"/>
</dbReference>
<dbReference type="PRINTS" id="PR00722">
    <property type="entry name" value="CHYMOTRYPSIN"/>
</dbReference>
<dbReference type="InterPro" id="IPR009003">
    <property type="entry name" value="Peptidase_S1_PA"/>
</dbReference>
<reference evidence="3 4" key="1">
    <citation type="submission" date="2019-12" db="EMBL/GenBank/DDBJ databases">
        <title>Genomic-based taxomic classification of the family Erythrobacteraceae.</title>
        <authorList>
            <person name="Xu L."/>
        </authorList>
    </citation>
    <scope>NUCLEOTIDE SEQUENCE [LARGE SCALE GENOMIC DNA]</scope>
    <source>
        <strain evidence="3 4">JCM 17802</strain>
    </source>
</reference>
<dbReference type="GO" id="GO:0004252">
    <property type="term" value="F:serine-type endopeptidase activity"/>
    <property type="evidence" value="ECO:0007669"/>
    <property type="project" value="InterPro"/>
</dbReference>
<dbReference type="InterPro" id="IPR001314">
    <property type="entry name" value="Peptidase_S1A"/>
</dbReference>
<keyword evidence="4" id="KW-1185">Reference proteome</keyword>
<gene>
    <name evidence="3" type="ORF">GRI36_04580</name>
</gene>
<dbReference type="Gene3D" id="2.40.10.10">
    <property type="entry name" value="Trypsin-like serine proteases"/>
    <property type="match status" value="2"/>
</dbReference>
<keyword evidence="3" id="KW-0645">Protease</keyword>
<dbReference type="CDD" id="cd00190">
    <property type="entry name" value="Tryp_SPc"/>
    <property type="match status" value="1"/>
</dbReference>
<keyword evidence="1" id="KW-0732">Signal</keyword>
<evidence type="ECO:0000259" key="2">
    <source>
        <dbReference type="PROSITE" id="PS50240"/>
    </source>
</evidence>
<dbReference type="SMART" id="SM00020">
    <property type="entry name" value="Tryp_SPc"/>
    <property type="match status" value="1"/>
</dbReference>
<keyword evidence="3" id="KW-0378">Hydrolase</keyword>
<dbReference type="OrthoDB" id="267336at2"/>
<dbReference type="InterPro" id="IPR018114">
    <property type="entry name" value="TRYPSIN_HIS"/>
</dbReference>
<feature type="domain" description="Peptidase S1" evidence="2">
    <location>
        <begin position="351"/>
        <end position="624"/>
    </location>
</feature>
<dbReference type="PROSITE" id="PS50240">
    <property type="entry name" value="TRYPSIN_DOM"/>
    <property type="match status" value="1"/>
</dbReference>
<dbReference type="PROSITE" id="PS00134">
    <property type="entry name" value="TRYPSIN_HIS"/>
    <property type="match status" value="1"/>
</dbReference>
<dbReference type="PANTHER" id="PTHR24258">
    <property type="entry name" value="SERINE PROTEASE-RELATED"/>
    <property type="match status" value="1"/>
</dbReference>
<feature type="chain" id="PRO_5026191061" evidence="1">
    <location>
        <begin position="24"/>
        <end position="635"/>
    </location>
</feature>
<dbReference type="GO" id="GO:0006508">
    <property type="term" value="P:proteolysis"/>
    <property type="evidence" value="ECO:0007669"/>
    <property type="project" value="UniProtKB-KW"/>
</dbReference>
<feature type="signal peptide" evidence="1">
    <location>
        <begin position="1"/>
        <end position="23"/>
    </location>
</feature>
<sequence>MRFLLSIGVAACAMAASSIPGRAQDDVAAQDLVVPVPKTGIVRVRLASDIGNETAAIRTALARHDGWEIAEPADYEIIRDPEFYPDIVLVPIKREGRGIAPAYDERFHRAGTMEVTEVLGYFADLVNQQYGWASNVPEPIYLGSPDEPDFDERFDSFAGPIASRASLLDLESKSDNQSTTVCVSLEAPPAGYCSFPSARGLMEVPRGANITVTVKQSWALDRNVHTLALAPDNSVSLLFSSEALQPSLAISEDFSSEAIIDNGSAPVIFNQLGLYRIITIASEHPLNPLIFSHDTRVAIPPSLCQNSLERLLCKSLFGNAIEQSEQAYLGATDVAVTDVYSTEPIRPTAYIINGFPVSRRDGLWQVQLFRPVRGTPMGRSGKRQGNAHRMNFEKAHHCGGSYIGDGFIVTAAHCVRNEPLGNAKPDMFVRMGTLDIASGGVTFGIDSIVVHSGYRKTPDYDDIALVRINPDQMGAVESLVSQGKLAPIDYRAASVSRGSKLLVTGWGFTGRTRDNDILDINDNTQRSPRYLEGAELTSQSNSRCSQVTTYSGYSLTNIVCASSPGAFKDACYKDSGGPLTRRRGDGRVLVGIVSAGNGCAITRGAPGIYTAVLPYQSWIDRAKAGTRRNSRVFVR</sequence>
<comment type="caution">
    <text evidence="3">The sequence shown here is derived from an EMBL/GenBank/DDBJ whole genome shotgun (WGS) entry which is preliminary data.</text>
</comment>
<evidence type="ECO:0000313" key="4">
    <source>
        <dbReference type="Proteomes" id="UP000468943"/>
    </source>
</evidence>
<dbReference type="Proteomes" id="UP000468943">
    <property type="component" value="Unassembled WGS sequence"/>
</dbReference>
<organism evidence="3 4">
    <name type="scientific">Pontixanthobacter gangjinensis</name>
    <dbReference type="NCBI Taxonomy" id="1028742"/>
    <lineage>
        <taxon>Bacteria</taxon>
        <taxon>Pseudomonadati</taxon>
        <taxon>Pseudomonadota</taxon>
        <taxon>Alphaproteobacteria</taxon>
        <taxon>Sphingomonadales</taxon>
        <taxon>Erythrobacteraceae</taxon>
        <taxon>Pontixanthobacter</taxon>
    </lineage>
</organism>
<accession>A0A6I4SJW0</accession>
<dbReference type="AlphaFoldDB" id="A0A6I4SJW0"/>
<dbReference type="InterPro" id="IPR043504">
    <property type="entry name" value="Peptidase_S1_PA_chymotrypsin"/>
</dbReference>
<dbReference type="InterPro" id="IPR001254">
    <property type="entry name" value="Trypsin_dom"/>
</dbReference>
<evidence type="ECO:0000313" key="3">
    <source>
        <dbReference type="EMBL" id="MXO56151.1"/>
    </source>
</evidence>
<name>A0A6I4SJW0_9SPHN</name>
<dbReference type="Pfam" id="PF00089">
    <property type="entry name" value="Trypsin"/>
    <property type="match status" value="1"/>
</dbReference>
<protein>
    <submittedName>
        <fullName evidence="3">Trypsin-like serine protease</fullName>
    </submittedName>
</protein>